<dbReference type="GO" id="GO:0003993">
    <property type="term" value="F:acid phosphatase activity"/>
    <property type="evidence" value="ECO:0007669"/>
    <property type="project" value="UniProtKB-EC"/>
</dbReference>
<keyword evidence="6" id="KW-1133">Transmembrane helix</keyword>
<accession>A0A8S1VNX8</accession>
<evidence type="ECO:0000256" key="4">
    <source>
        <dbReference type="ARBA" id="ARBA00023157"/>
    </source>
</evidence>
<keyword evidence="9" id="KW-1185">Reference proteome</keyword>
<dbReference type="PANTHER" id="PTHR11567:SF211">
    <property type="entry name" value="PROSTATIC ACID PHOSPHATASE"/>
    <property type="match status" value="1"/>
</dbReference>
<evidence type="ECO:0000256" key="1">
    <source>
        <dbReference type="ARBA" id="ARBA00000032"/>
    </source>
</evidence>
<evidence type="ECO:0000313" key="8">
    <source>
        <dbReference type="EMBL" id="CAD8177299.1"/>
    </source>
</evidence>
<comment type="caution">
    <text evidence="8">The sequence shown here is derived from an EMBL/GenBank/DDBJ whole genome shotgun (WGS) entry which is preliminary data.</text>
</comment>
<organism evidence="8 9">
    <name type="scientific">Paramecium pentaurelia</name>
    <dbReference type="NCBI Taxonomy" id="43138"/>
    <lineage>
        <taxon>Eukaryota</taxon>
        <taxon>Sar</taxon>
        <taxon>Alveolata</taxon>
        <taxon>Ciliophora</taxon>
        <taxon>Intramacronucleata</taxon>
        <taxon>Oligohymenophorea</taxon>
        <taxon>Peniculida</taxon>
        <taxon>Parameciidae</taxon>
        <taxon>Paramecium</taxon>
    </lineage>
</organism>
<dbReference type="InterPro" id="IPR050645">
    <property type="entry name" value="Histidine_acid_phosphatase"/>
</dbReference>
<evidence type="ECO:0000256" key="6">
    <source>
        <dbReference type="SAM" id="Phobius"/>
    </source>
</evidence>
<reference evidence="8" key="1">
    <citation type="submission" date="2021-01" db="EMBL/GenBank/DDBJ databases">
        <authorList>
            <consortium name="Genoscope - CEA"/>
            <person name="William W."/>
        </authorList>
    </citation>
    <scope>NUCLEOTIDE SEQUENCE</scope>
</reference>
<evidence type="ECO:0000256" key="2">
    <source>
        <dbReference type="ARBA" id="ARBA00022729"/>
    </source>
</evidence>
<gene>
    <name evidence="8" type="ORF">PPENT_87.1.T0670122</name>
</gene>
<name>A0A8S1VNX8_9CILI</name>
<dbReference type="OrthoDB" id="295170at2759"/>
<comment type="catalytic activity">
    <reaction evidence="1">
        <text>a phosphate monoester + H2O = an alcohol + phosphate</text>
        <dbReference type="Rhea" id="RHEA:15017"/>
        <dbReference type="ChEBI" id="CHEBI:15377"/>
        <dbReference type="ChEBI" id="CHEBI:30879"/>
        <dbReference type="ChEBI" id="CHEBI:43474"/>
        <dbReference type="ChEBI" id="CHEBI:67140"/>
        <dbReference type="EC" id="3.1.3.2"/>
    </reaction>
</comment>
<keyword evidence="6" id="KW-0812">Transmembrane</keyword>
<keyword evidence="3" id="KW-0378">Hydrolase</keyword>
<evidence type="ECO:0000256" key="3">
    <source>
        <dbReference type="ARBA" id="ARBA00022801"/>
    </source>
</evidence>
<dbReference type="AlphaFoldDB" id="A0A8S1VNX8"/>
<dbReference type="Proteomes" id="UP000689195">
    <property type="component" value="Unassembled WGS sequence"/>
</dbReference>
<protein>
    <recommendedName>
        <fullName evidence="10">Acid phosphatase</fullName>
    </recommendedName>
</protein>
<keyword evidence="6" id="KW-0472">Membrane</keyword>
<feature type="chain" id="PRO_5035735382" description="Acid phosphatase" evidence="7">
    <location>
        <begin position="17"/>
        <end position="442"/>
    </location>
</feature>
<keyword evidence="2 7" id="KW-0732">Signal</keyword>
<dbReference type="InterPro" id="IPR000560">
    <property type="entry name" value="His_Pase_clade-2"/>
</dbReference>
<evidence type="ECO:0000313" key="9">
    <source>
        <dbReference type="Proteomes" id="UP000689195"/>
    </source>
</evidence>
<keyword evidence="5" id="KW-0325">Glycoprotein</keyword>
<feature type="signal peptide" evidence="7">
    <location>
        <begin position="1"/>
        <end position="16"/>
    </location>
</feature>
<dbReference type="PANTHER" id="PTHR11567">
    <property type="entry name" value="ACID PHOSPHATASE-RELATED"/>
    <property type="match status" value="1"/>
</dbReference>
<evidence type="ECO:0000256" key="5">
    <source>
        <dbReference type="ARBA" id="ARBA00023180"/>
    </source>
</evidence>
<sequence length="442" mass="50393">MQSILIIVFSLIQVLCQDKLLIVQAIWRHGARNPYYCNYECNLNVAKGDSAQLTPTGMRQQYVLGKWLRQRYIIDTPFLTPTFNENQIYIESSDFNRTLQSANCNLQGMYPEGPNVIHFVDQNLSLLLPPNKGAFTPPGIGDNALPNKIQLIPIHTKQKEIDYALAMSCPNGPDIVAQNLQTNLYKEVNEASAKLYKDFNEQLKLTGDNQVNDFINLSNYRDTLICNRYNGDKMPEDLKTETLQQIDDIANLAFSLEKFQTPEQVKLYSTPYFKQVIDRFDTFLNGTSNIKYYGSSSHDSTILATLSGLNLTSAQCQADVYLQKNLTQENCITKYVEFAYNIIFELYNNSITGPYVKVLYNGEYMPLCSSGDQTCKYSTLRSKLMAQQVDYQRECGIVQDNEILVYEETPVWVLTFFIIFLLLLVAGLGIIIIIKKKLAELE</sequence>
<dbReference type="PROSITE" id="PS00616">
    <property type="entry name" value="HIS_ACID_PHOSPHAT_1"/>
    <property type="match status" value="1"/>
</dbReference>
<dbReference type="CDD" id="cd07061">
    <property type="entry name" value="HP_HAP_like"/>
    <property type="match status" value="1"/>
</dbReference>
<feature type="transmembrane region" description="Helical" evidence="6">
    <location>
        <begin position="411"/>
        <end position="434"/>
    </location>
</feature>
<proteinExistence type="predicted"/>
<dbReference type="EMBL" id="CAJJDO010000067">
    <property type="protein sequence ID" value="CAD8177299.1"/>
    <property type="molecule type" value="Genomic_DNA"/>
</dbReference>
<evidence type="ECO:0008006" key="10">
    <source>
        <dbReference type="Google" id="ProtNLM"/>
    </source>
</evidence>
<keyword evidence="4" id="KW-1015">Disulfide bond</keyword>
<evidence type="ECO:0000256" key="7">
    <source>
        <dbReference type="SAM" id="SignalP"/>
    </source>
</evidence>
<dbReference type="InterPro" id="IPR033379">
    <property type="entry name" value="Acid_Pase_AS"/>
</dbReference>
<dbReference type="Pfam" id="PF00328">
    <property type="entry name" value="His_Phos_2"/>
    <property type="match status" value="1"/>
</dbReference>